<organism evidence="1 2">
    <name type="scientific">Anaeramoeba ignava</name>
    <name type="common">Anaerobic marine amoeba</name>
    <dbReference type="NCBI Taxonomy" id="1746090"/>
    <lineage>
        <taxon>Eukaryota</taxon>
        <taxon>Metamonada</taxon>
        <taxon>Anaeramoebidae</taxon>
        <taxon>Anaeramoeba</taxon>
    </lineage>
</organism>
<dbReference type="AlphaFoldDB" id="A0A9Q0LHR9"/>
<evidence type="ECO:0000313" key="2">
    <source>
        <dbReference type="Proteomes" id="UP001149090"/>
    </source>
</evidence>
<reference evidence="1" key="1">
    <citation type="submission" date="2022-10" db="EMBL/GenBank/DDBJ databases">
        <title>Novel sulphate-reducing endosymbionts in the free-living metamonad Anaeramoeba.</title>
        <authorList>
            <person name="Jerlstrom-Hultqvist J."/>
            <person name="Cepicka I."/>
            <person name="Gallot-Lavallee L."/>
            <person name="Salas-Leiva D."/>
            <person name="Curtis B.A."/>
            <person name="Zahonova K."/>
            <person name="Pipaliya S."/>
            <person name="Dacks J."/>
            <person name="Roger A.J."/>
        </authorList>
    </citation>
    <scope>NUCLEOTIDE SEQUENCE</scope>
    <source>
        <strain evidence="1">BMAN</strain>
    </source>
</reference>
<sequence>MLYNFFETFSSDDEMEFYDNNKREKETPNLVDFEKEFNSISQEYKSLFQEMEDHIEEFRKYKDILNGSDSYIVRKHMVKKLEYFIDSILCTIPQLFLLDCKDPMPENSEKKNLIELDSSQLHFSIQSHEPNLDEQNQEAQVEKMKQQIPELIQTFSNFLKKRKENPSFFHSNENDPFKEFKETQNPLKEKIVNFRVNVSELLYNLQRFISHESNQEVKKEMNQVSQLSRMKIKSCSFITCLDNFQNKINKINKFPPFDTLIEKLDSLAISVYTLIHSTQIPSENLFKSFSKRNPNISIKSTSFQKLVDFLNSSIKNFGFDSSKKNHSFIELLFRFFHFIDLILDLLGEQSSISFLQKQESTKNNKMNSQEIQHENDGFRLTLNSFSQLSLNSNEIKSSQQQHYFVKIGILNVESLKSNQINNILSNLVNNYQIDILMLQNLKSPSLLKINNFQTFSDEGLYQQTTNLKEILRDFQPTKTTLSFLISSNLIKDFEPINVSADIPRERLPTQIKKDEFRYQFNIIQIGELVLINFLDTSSSPKKLLIDFCDVLEKLFPKKLILIGGFFPYSFSKISTLFERISPQSQFHPVRNIIDKSSFVDSFAFSPYFLTNDSTHFSFSRNPFLFHDPNHFSNIDLQTDEIFRSSIILNDFQFSFKSN</sequence>
<name>A0A9Q0LHR9_ANAIG</name>
<comment type="caution">
    <text evidence="1">The sequence shown here is derived from an EMBL/GenBank/DDBJ whole genome shotgun (WGS) entry which is preliminary data.</text>
</comment>
<protein>
    <submittedName>
        <fullName evidence="1">Uncharacterized protein</fullName>
    </submittedName>
</protein>
<proteinExistence type="predicted"/>
<evidence type="ECO:0000313" key="1">
    <source>
        <dbReference type="EMBL" id="KAJ5071435.1"/>
    </source>
</evidence>
<dbReference type="Proteomes" id="UP001149090">
    <property type="component" value="Unassembled WGS sequence"/>
</dbReference>
<dbReference type="EMBL" id="JAPDFW010000088">
    <property type="protein sequence ID" value="KAJ5071435.1"/>
    <property type="molecule type" value="Genomic_DNA"/>
</dbReference>
<gene>
    <name evidence="1" type="ORF">M0811_10278</name>
</gene>
<keyword evidence="2" id="KW-1185">Reference proteome</keyword>
<accession>A0A9Q0LHR9</accession>